<dbReference type="AlphaFoldDB" id="A0A6A3CIR0"/>
<comment type="caution">
    <text evidence="5">The sequence shown here is derived from an EMBL/GenBank/DDBJ whole genome shotgun (WGS) entry which is preliminary data.</text>
</comment>
<evidence type="ECO:0000313" key="5">
    <source>
        <dbReference type="EMBL" id="KAE8727341.1"/>
    </source>
</evidence>
<dbReference type="Pfam" id="PF00891">
    <property type="entry name" value="Methyltransf_2"/>
    <property type="match status" value="2"/>
</dbReference>
<sequence length="240" mass="26571">MQLISSSVLSMASKVAIKLGVFEIVQSAGPGRGHSTFLVPAERSVLQGENPFTNTHGMNINEYLRNDTRFGDVFKVAMIEYNKLFVEEMLKSYRGFDGLNSLVDVGSGNGFILHSIVSKYPSIKGIENVTGDAFETVRKGNAIFIKLLKNCYEALPAGGKVIAVQTVIPDANVSYKSVYQFDVYTLSMNEGAKDRTEKEYESLAKEAGFSSGMLHLRFFGHGVLQKHVRSENFDMICMKQ</sequence>
<evidence type="ECO:0000313" key="6">
    <source>
        <dbReference type="Proteomes" id="UP000436088"/>
    </source>
</evidence>
<protein>
    <submittedName>
        <fullName evidence="5">Zinc transporter of isoform 1</fullName>
    </submittedName>
</protein>
<keyword evidence="3" id="KW-0949">S-adenosyl-L-methionine</keyword>
<reference evidence="5" key="1">
    <citation type="submission" date="2019-09" db="EMBL/GenBank/DDBJ databases">
        <title>Draft genome information of white flower Hibiscus syriacus.</title>
        <authorList>
            <person name="Kim Y.-M."/>
        </authorList>
    </citation>
    <scope>NUCLEOTIDE SEQUENCE [LARGE SCALE GENOMIC DNA]</scope>
    <source>
        <strain evidence="5">YM2019G1</strain>
    </source>
</reference>
<accession>A0A6A3CIR0</accession>
<dbReference type="InterPro" id="IPR029063">
    <property type="entry name" value="SAM-dependent_MTases_sf"/>
</dbReference>
<dbReference type="Gene3D" id="1.10.10.10">
    <property type="entry name" value="Winged helix-like DNA-binding domain superfamily/Winged helix DNA-binding domain"/>
    <property type="match status" value="1"/>
</dbReference>
<evidence type="ECO:0000256" key="1">
    <source>
        <dbReference type="ARBA" id="ARBA00022603"/>
    </source>
</evidence>
<dbReference type="GO" id="GO:0032259">
    <property type="term" value="P:methylation"/>
    <property type="evidence" value="ECO:0007669"/>
    <property type="project" value="UniProtKB-KW"/>
</dbReference>
<dbReference type="Proteomes" id="UP000436088">
    <property type="component" value="Unassembled WGS sequence"/>
</dbReference>
<dbReference type="EMBL" id="VEPZ02000308">
    <property type="protein sequence ID" value="KAE8727341.1"/>
    <property type="molecule type" value="Genomic_DNA"/>
</dbReference>
<dbReference type="InterPro" id="IPR036388">
    <property type="entry name" value="WH-like_DNA-bd_sf"/>
</dbReference>
<dbReference type="SUPFAM" id="SSF53335">
    <property type="entry name" value="S-adenosyl-L-methionine-dependent methyltransferases"/>
    <property type="match status" value="1"/>
</dbReference>
<evidence type="ECO:0000256" key="3">
    <source>
        <dbReference type="ARBA" id="ARBA00022691"/>
    </source>
</evidence>
<evidence type="ECO:0000256" key="2">
    <source>
        <dbReference type="ARBA" id="ARBA00022679"/>
    </source>
</evidence>
<keyword evidence="1" id="KW-0489">Methyltransferase</keyword>
<dbReference type="Gene3D" id="3.40.50.150">
    <property type="entry name" value="Vaccinia Virus protein VP39"/>
    <property type="match status" value="2"/>
</dbReference>
<name>A0A6A3CIR0_HIBSY</name>
<dbReference type="PANTHER" id="PTHR11746">
    <property type="entry name" value="O-METHYLTRANSFERASE"/>
    <property type="match status" value="1"/>
</dbReference>
<keyword evidence="2" id="KW-0808">Transferase</keyword>
<dbReference type="GO" id="GO:0008171">
    <property type="term" value="F:O-methyltransferase activity"/>
    <property type="evidence" value="ECO:0007669"/>
    <property type="project" value="InterPro"/>
</dbReference>
<organism evidence="5 6">
    <name type="scientific">Hibiscus syriacus</name>
    <name type="common">Rose of Sharon</name>
    <dbReference type="NCBI Taxonomy" id="106335"/>
    <lineage>
        <taxon>Eukaryota</taxon>
        <taxon>Viridiplantae</taxon>
        <taxon>Streptophyta</taxon>
        <taxon>Embryophyta</taxon>
        <taxon>Tracheophyta</taxon>
        <taxon>Spermatophyta</taxon>
        <taxon>Magnoliopsida</taxon>
        <taxon>eudicotyledons</taxon>
        <taxon>Gunneridae</taxon>
        <taxon>Pentapetalae</taxon>
        <taxon>rosids</taxon>
        <taxon>malvids</taxon>
        <taxon>Malvales</taxon>
        <taxon>Malvaceae</taxon>
        <taxon>Malvoideae</taxon>
        <taxon>Hibiscus</taxon>
    </lineage>
</organism>
<dbReference type="InterPro" id="IPR001077">
    <property type="entry name" value="COMT_C"/>
</dbReference>
<dbReference type="InterPro" id="IPR016461">
    <property type="entry name" value="COMT-like"/>
</dbReference>
<gene>
    <name evidence="5" type="ORF">F3Y22_tig00005465pilonHSYRG00079</name>
</gene>
<keyword evidence="6" id="KW-1185">Reference proteome</keyword>
<feature type="domain" description="O-methyltransferase C-terminal" evidence="4">
    <location>
        <begin position="145"/>
        <end position="210"/>
    </location>
</feature>
<proteinExistence type="predicted"/>
<feature type="domain" description="O-methyltransferase C-terminal" evidence="4">
    <location>
        <begin position="45"/>
        <end position="126"/>
    </location>
</feature>
<evidence type="ECO:0000259" key="4">
    <source>
        <dbReference type="Pfam" id="PF00891"/>
    </source>
</evidence>